<feature type="domain" description="HIT" evidence="4">
    <location>
        <begin position="6"/>
        <end position="106"/>
    </location>
</feature>
<name>A0A328U780_9BACL</name>
<keyword evidence="6" id="KW-1185">Reference proteome</keyword>
<dbReference type="InterPro" id="IPR011146">
    <property type="entry name" value="HIT-like"/>
</dbReference>
<evidence type="ECO:0000259" key="4">
    <source>
        <dbReference type="PROSITE" id="PS51084"/>
    </source>
</evidence>
<dbReference type="RefSeq" id="WP_112880376.1">
    <property type="nucleotide sequence ID" value="NZ_QLUW01000001.1"/>
</dbReference>
<comment type="caution">
    <text evidence="5">The sequence shown here is derived from an EMBL/GenBank/DDBJ whole genome shotgun (WGS) entry which is preliminary data.</text>
</comment>
<dbReference type="EMBL" id="QLUW01000001">
    <property type="protein sequence ID" value="RAP77251.1"/>
    <property type="molecule type" value="Genomic_DNA"/>
</dbReference>
<evidence type="ECO:0000313" key="6">
    <source>
        <dbReference type="Proteomes" id="UP000249260"/>
    </source>
</evidence>
<dbReference type="PROSITE" id="PS51084">
    <property type="entry name" value="HIT_2"/>
    <property type="match status" value="1"/>
</dbReference>
<dbReference type="PANTHER" id="PTHR23089">
    <property type="entry name" value="HISTIDINE TRIAD HIT PROTEIN"/>
    <property type="match status" value="1"/>
</dbReference>
<sequence length="106" mass="12247">MESNCVFCKIIDRKLPAKVEYEDDQIIVFHCKDPSAPVHLLAVPKKHIPTLMNVEEADLPVISHIHKIAQQMYRQFNLDGMRVNNNCGEKGGQDVFHVHYHIKGWK</sequence>
<dbReference type="PRINTS" id="PR00332">
    <property type="entry name" value="HISTRIAD"/>
</dbReference>
<dbReference type="Pfam" id="PF11969">
    <property type="entry name" value="DcpS_C"/>
    <property type="match status" value="1"/>
</dbReference>
<dbReference type="InterPro" id="IPR036265">
    <property type="entry name" value="HIT-like_sf"/>
</dbReference>
<evidence type="ECO:0000256" key="3">
    <source>
        <dbReference type="PROSITE-ProRule" id="PRU00464"/>
    </source>
</evidence>
<evidence type="ECO:0000256" key="2">
    <source>
        <dbReference type="PIRSR" id="PIRSR601310-3"/>
    </source>
</evidence>
<evidence type="ECO:0000313" key="5">
    <source>
        <dbReference type="EMBL" id="RAP77251.1"/>
    </source>
</evidence>
<organism evidence="5 6">
    <name type="scientific">Paenibacillus montanisoli</name>
    <dbReference type="NCBI Taxonomy" id="2081970"/>
    <lineage>
        <taxon>Bacteria</taxon>
        <taxon>Bacillati</taxon>
        <taxon>Bacillota</taxon>
        <taxon>Bacilli</taxon>
        <taxon>Bacillales</taxon>
        <taxon>Paenibacillaceae</taxon>
        <taxon>Paenibacillus</taxon>
    </lineage>
</organism>
<dbReference type="SUPFAM" id="SSF54197">
    <property type="entry name" value="HIT-like"/>
    <property type="match status" value="1"/>
</dbReference>
<reference evidence="5 6" key="1">
    <citation type="submission" date="2018-06" db="EMBL/GenBank/DDBJ databases">
        <title>Paenibacillus montanisoli sp. nov., isolated from mountain area soil.</title>
        <authorList>
            <person name="Wu M."/>
        </authorList>
    </citation>
    <scope>NUCLEOTIDE SEQUENCE [LARGE SCALE GENOMIC DNA]</scope>
    <source>
        <strain evidence="5 6">RA17</strain>
    </source>
</reference>
<dbReference type="AlphaFoldDB" id="A0A328U780"/>
<dbReference type="Gene3D" id="3.30.428.10">
    <property type="entry name" value="HIT-like"/>
    <property type="match status" value="1"/>
</dbReference>
<feature type="active site" description="Tele-AMP-histidine intermediate" evidence="1">
    <location>
        <position position="99"/>
    </location>
</feature>
<dbReference type="OrthoDB" id="9784774at2"/>
<dbReference type="InterPro" id="IPR001310">
    <property type="entry name" value="Histidine_triad_HIT"/>
</dbReference>
<gene>
    <name evidence="5" type="ORF">DL346_01755</name>
</gene>
<dbReference type="GO" id="GO:0003824">
    <property type="term" value="F:catalytic activity"/>
    <property type="evidence" value="ECO:0007669"/>
    <property type="project" value="InterPro"/>
</dbReference>
<evidence type="ECO:0000256" key="1">
    <source>
        <dbReference type="PIRSR" id="PIRSR601310-1"/>
    </source>
</evidence>
<proteinExistence type="predicted"/>
<protein>
    <submittedName>
        <fullName evidence="5">Histidine triad nucleotide-binding protein</fullName>
    </submittedName>
</protein>
<feature type="short sequence motif" description="Histidine triad motif" evidence="2 3">
    <location>
        <begin position="97"/>
        <end position="101"/>
    </location>
</feature>
<dbReference type="Proteomes" id="UP000249260">
    <property type="component" value="Unassembled WGS sequence"/>
</dbReference>
<accession>A0A328U780</accession>